<protein>
    <submittedName>
        <fullName evidence="1">Uncharacterized protein</fullName>
    </submittedName>
</protein>
<organism evidence="1 2">
    <name type="scientific">Fusarium oxysporum NRRL 32931</name>
    <dbReference type="NCBI Taxonomy" id="660029"/>
    <lineage>
        <taxon>Eukaryota</taxon>
        <taxon>Fungi</taxon>
        <taxon>Dikarya</taxon>
        <taxon>Ascomycota</taxon>
        <taxon>Pezizomycotina</taxon>
        <taxon>Sordariomycetes</taxon>
        <taxon>Hypocreomycetidae</taxon>
        <taxon>Hypocreales</taxon>
        <taxon>Nectriaceae</taxon>
        <taxon>Fusarium</taxon>
        <taxon>Fusarium oxysporum species complex</taxon>
    </lineage>
</organism>
<dbReference type="HOGENOM" id="CLU_106366_0_0_1"/>
<reference evidence="1 2" key="1">
    <citation type="submission" date="2011-06" db="EMBL/GenBank/DDBJ databases">
        <title>The Genome Sequence of Fusarium oxysporum FOSC 3-a.</title>
        <authorList>
            <consortium name="The Broad Institute Genome Sequencing Platform"/>
            <person name="Ma L.-J."/>
            <person name="Gale L.R."/>
            <person name="Schwartz D.C."/>
            <person name="Zhou S."/>
            <person name="Corby-Kistler H."/>
            <person name="Young S.K."/>
            <person name="Zeng Q."/>
            <person name="Gargeya S."/>
            <person name="Fitzgerald M."/>
            <person name="Haas B."/>
            <person name="Abouelleil A."/>
            <person name="Alvarado L."/>
            <person name="Arachchi H.M."/>
            <person name="Berlin A."/>
            <person name="Brown A."/>
            <person name="Chapman S.B."/>
            <person name="Chen Z."/>
            <person name="Dunbar C."/>
            <person name="Freedman E."/>
            <person name="Gearin G."/>
            <person name="Gellesch M."/>
            <person name="Goldberg J."/>
            <person name="Griggs A."/>
            <person name="Gujja S."/>
            <person name="Heiman D."/>
            <person name="Howarth C."/>
            <person name="Larson L."/>
            <person name="Lui A."/>
            <person name="MacDonald P.J.P."/>
            <person name="Mehta T."/>
            <person name="Montmayeur A."/>
            <person name="Murphy C."/>
            <person name="Neiman D."/>
            <person name="Pearson M."/>
            <person name="Priest M."/>
            <person name="Roberts A."/>
            <person name="Saif S."/>
            <person name="Shea T."/>
            <person name="Shenoy N."/>
            <person name="Sisk P."/>
            <person name="Stolte C."/>
            <person name="Sykes S."/>
            <person name="Wortman J."/>
            <person name="Nusbaum C."/>
            <person name="Birren B."/>
        </authorList>
    </citation>
    <scope>NUCLEOTIDE SEQUENCE [LARGE SCALE GENOMIC DNA]</scope>
    <source>
        <strain evidence="2">FOSC 3-a</strain>
    </source>
</reference>
<name>W9J3H2_FUSOX</name>
<dbReference type="AlphaFoldDB" id="W9J3H2"/>
<gene>
    <name evidence="1" type="ORF">FOYG_03423</name>
</gene>
<dbReference type="EMBL" id="JH717840">
    <property type="protein sequence ID" value="EWY99369.1"/>
    <property type="molecule type" value="Genomic_DNA"/>
</dbReference>
<proteinExistence type="predicted"/>
<evidence type="ECO:0000313" key="2">
    <source>
        <dbReference type="Proteomes" id="UP000030753"/>
    </source>
</evidence>
<sequence>MRHLFAFEIAAAAAHFFSIAPGQQLSFKYPYETMTVSDSCLRMLNTNVTECSPGLFYHSPNPDLIFEILVDEELAEICHENCYNSLMELRPKIEAACNTNMDAVAFLYEDKTFPPTDMVNLLLLSFNIYCYRDRVTGKLCDLQLAEWRIHRGSGKALECEDCLLAPLRIELEAGISYNDEDASEFEEMTSSCNATGYDYTKPAPYATTLSTESWATMVKSALAIPTPWYSI</sequence>
<accession>W9J3H2</accession>
<dbReference type="Proteomes" id="UP000030753">
    <property type="component" value="Unassembled WGS sequence"/>
</dbReference>
<dbReference type="OrthoDB" id="5985073at2759"/>
<evidence type="ECO:0000313" key="1">
    <source>
        <dbReference type="EMBL" id="EWY99369.1"/>
    </source>
</evidence>